<dbReference type="Proteomes" id="UP000609726">
    <property type="component" value="Unassembled WGS sequence"/>
</dbReference>
<gene>
    <name evidence="1" type="ORF">F2P45_21405</name>
</gene>
<accession>A0ABX0NXN9</accession>
<evidence type="ECO:0000313" key="1">
    <source>
        <dbReference type="EMBL" id="NHZ91543.1"/>
    </source>
</evidence>
<protein>
    <submittedName>
        <fullName evidence="1">Uncharacterized protein</fullName>
    </submittedName>
</protein>
<dbReference type="RefSeq" id="WP_166879759.1">
    <property type="nucleotide sequence ID" value="NZ_WHJH01000030.1"/>
</dbReference>
<keyword evidence="2" id="KW-1185">Reference proteome</keyword>
<name>A0ABX0NXN9_9BURK</name>
<evidence type="ECO:0000313" key="2">
    <source>
        <dbReference type="Proteomes" id="UP000609726"/>
    </source>
</evidence>
<comment type="caution">
    <text evidence="1">The sequence shown here is derived from an EMBL/GenBank/DDBJ whole genome shotgun (WGS) entry which is preliminary data.</text>
</comment>
<proteinExistence type="predicted"/>
<dbReference type="EMBL" id="WHJH01000030">
    <property type="protein sequence ID" value="NHZ91543.1"/>
    <property type="molecule type" value="Genomic_DNA"/>
</dbReference>
<organism evidence="1 2">
    <name type="scientific">Massilia mucilaginosa</name>
    <dbReference type="NCBI Taxonomy" id="2609282"/>
    <lineage>
        <taxon>Bacteria</taxon>
        <taxon>Pseudomonadati</taxon>
        <taxon>Pseudomonadota</taxon>
        <taxon>Betaproteobacteria</taxon>
        <taxon>Burkholderiales</taxon>
        <taxon>Oxalobacteraceae</taxon>
        <taxon>Telluria group</taxon>
        <taxon>Massilia</taxon>
    </lineage>
</organism>
<reference evidence="1 2" key="1">
    <citation type="submission" date="2019-10" db="EMBL/GenBank/DDBJ databases">
        <title>Taxonomy of Antarctic Massilia spp.: description of Massilia rubra sp. nov., Massilia aquatica sp. nov., Massilia mucilaginosa sp. nov., Massilia frigida sp. nov. isolated from streams, lakes and regoliths.</title>
        <authorList>
            <person name="Holochova P."/>
            <person name="Sedlacek I."/>
            <person name="Kralova S."/>
            <person name="Maslanova I."/>
            <person name="Busse H.-J."/>
            <person name="Stankova E."/>
            <person name="Vrbovska V."/>
            <person name="Kovarovic V."/>
            <person name="Bartak M."/>
            <person name="Svec P."/>
            <person name="Pantucek R."/>
        </authorList>
    </citation>
    <scope>NUCLEOTIDE SEQUENCE [LARGE SCALE GENOMIC DNA]</scope>
    <source>
        <strain evidence="1 2">CCM 8733</strain>
    </source>
</reference>
<sequence length="173" mass="18510">MPPHITHPHRVLVEAGMTGCFSSELFSFELVLGPDQALVRFSRSDGKDCGVIGEQRVPASVAADFIAKINAVLAREERGSGARYTTAHFARIAEGEAGSAPLLDRWSNDMPRDFLEEAVADPATLPALAERIRAALAQDPFNRAFAVVVLARQLAQQLGYGPLRASGMPAAQG</sequence>